<evidence type="ECO:0000256" key="1">
    <source>
        <dbReference type="SAM" id="MobiDB-lite"/>
    </source>
</evidence>
<dbReference type="SMART" id="SM00717">
    <property type="entry name" value="SANT"/>
    <property type="match status" value="2"/>
</dbReference>
<evidence type="ECO:0000313" key="4">
    <source>
        <dbReference type="Proteomes" id="UP000236161"/>
    </source>
</evidence>
<dbReference type="InterPro" id="IPR009057">
    <property type="entry name" value="Homeodomain-like_sf"/>
</dbReference>
<dbReference type="PROSITE" id="PS50090">
    <property type="entry name" value="MYB_LIKE"/>
    <property type="match status" value="2"/>
</dbReference>
<dbReference type="InterPro" id="IPR044634">
    <property type="entry name" value="Zuotin/DnaJC2"/>
</dbReference>
<protein>
    <submittedName>
        <fullName evidence="3">Transcription factor DIVARICATA</fullName>
    </submittedName>
</protein>
<dbReference type="SUPFAM" id="SSF46689">
    <property type="entry name" value="Homeodomain-like"/>
    <property type="match status" value="2"/>
</dbReference>
<reference evidence="3 4" key="1">
    <citation type="journal article" date="2017" name="Nature">
        <title>The Apostasia genome and the evolution of orchids.</title>
        <authorList>
            <person name="Zhang G.Q."/>
            <person name="Liu K.W."/>
            <person name="Li Z."/>
            <person name="Lohaus R."/>
            <person name="Hsiao Y.Y."/>
            <person name="Niu S.C."/>
            <person name="Wang J.Y."/>
            <person name="Lin Y.C."/>
            <person name="Xu Q."/>
            <person name="Chen L.J."/>
            <person name="Yoshida K."/>
            <person name="Fujiwara S."/>
            <person name="Wang Z.W."/>
            <person name="Zhang Y.Q."/>
            <person name="Mitsuda N."/>
            <person name="Wang M."/>
            <person name="Liu G.H."/>
            <person name="Pecoraro L."/>
            <person name="Huang H.X."/>
            <person name="Xiao X.J."/>
            <person name="Lin M."/>
            <person name="Wu X.Y."/>
            <person name="Wu W.L."/>
            <person name="Chen Y.Y."/>
            <person name="Chang S.B."/>
            <person name="Sakamoto S."/>
            <person name="Ohme-Takagi M."/>
            <person name="Yagi M."/>
            <person name="Zeng S.J."/>
            <person name="Shen C.Y."/>
            <person name="Yeh C.M."/>
            <person name="Luo Y.B."/>
            <person name="Tsai W.C."/>
            <person name="Van de Peer Y."/>
            <person name="Liu Z.J."/>
        </authorList>
    </citation>
    <scope>NUCLEOTIDE SEQUENCE [LARGE SCALE GENOMIC DNA]</scope>
    <source>
        <strain evidence="4">cv. Shenzhen</strain>
        <tissue evidence="3">Stem</tissue>
    </source>
</reference>
<gene>
    <name evidence="3" type="primary">DIVARICATA</name>
    <name evidence="3" type="ORF">AXF42_Ash018643</name>
</gene>
<dbReference type="AlphaFoldDB" id="A0A2I0B1L0"/>
<name>A0A2I0B1L0_9ASPA</name>
<evidence type="ECO:0000313" key="3">
    <source>
        <dbReference type="EMBL" id="PKA61662.1"/>
    </source>
</evidence>
<dbReference type="GO" id="GO:0005829">
    <property type="term" value="C:cytosol"/>
    <property type="evidence" value="ECO:0007669"/>
    <property type="project" value="TreeGrafter"/>
</dbReference>
<feature type="region of interest" description="Disordered" evidence="1">
    <location>
        <begin position="89"/>
        <end position="129"/>
    </location>
</feature>
<dbReference type="PANTHER" id="PTHR43999">
    <property type="entry name" value="DNAJ HOMOLOG SUBFAMILY C MEMBER 2"/>
    <property type="match status" value="1"/>
</dbReference>
<dbReference type="STRING" id="1088818.A0A2I0B1L0"/>
<feature type="domain" description="Myb-like" evidence="2">
    <location>
        <begin position="253"/>
        <end position="302"/>
    </location>
</feature>
<dbReference type="CDD" id="cd00167">
    <property type="entry name" value="SANT"/>
    <property type="match status" value="2"/>
</dbReference>
<feature type="domain" description="Myb-like" evidence="2">
    <location>
        <begin position="164"/>
        <end position="210"/>
    </location>
</feature>
<dbReference type="Gene3D" id="1.10.10.60">
    <property type="entry name" value="Homeodomain-like"/>
    <property type="match status" value="2"/>
</dbReference>
<dbReference type="GO" id="GO:0006450">
    <property type="term" value="P:regulation of translational fidelity"/>
    <property type="evidence" value="ECO:0007669"/>
    <property type="project" value="InterPro"/>
</dbReference>
<accession>A0A2I0B1L0</accession>
<dbReference type="InterPro" id="IPR001005">
    <property type="entry name" value="SANT/Myb"/>
</dbReference>
<dbReference type="GO" id="GO:0051083">
    <property type="term" value="P:'de novo' cotranslational protein folding"/>
    <property type="evidence" value="ECO:0007669"/>
    <property type="project" value="InterPro"/>
</dbReference>
<dbReference type="OrthoDB" id="10250354at2759"/>
<dbReference type="PANTHER" id="PTHR43999:SF3">
    <property type="entry name" value="TRANSCRIPTION FACTOR MAMYB"/>
    <property type="match status" value="1"/>
</dbReference>
<evidence type="ECO:0000259" key="2">
    <source>
        <dbReference type="PROSITE" id="PS50090"/>
    </source>
</evidence>
<dbReference type="EMBL" id="KZ451927">
    <property type="protein sequence ID" value="PKA61662.1"/>
    <property type="molecule type" value="Genomic_DNA"/>
</dbReference>
<proteinExistence type="predicted"/>
<dbReference type="FunFam" id="1.10.10.60:FF:000416">
    <property type="entry name" value="Myb family transcription factor"/>
    <property type="match status" value="1"/>
</dbReference>
<sequence length="318" mass="34527">MDFMEEEARPRFLFQARSSSSSSPPPQTEPVKVSKLHVFCCLSSAAALLAAVFCFSSFSSIVFTLLLWTASSLLLAPFAPAAATGGDLSVGRGDPLPPPVAPSAEPDEPRRRSAFRWSPKPPLPPPSSLAAALVSELPRSMEDRRAGDLAVGTSGSAQELDEEWTDSDFQILKRQISKYPAGAPGRWERVAEAFKGRHSVECVIRTAKSLSVSERSPPGGDSFAQFLKQRKPIDKRVDAVNGDSSWEEGNGVDSKVGNRGWSSGEDFALLKALKAFPKDVPMRWERMAEAVPGKSKADCMKRVAELKRDFRSSKASKS</sequence>
<dbReference type="GO" id="GO:0043022">
    <property type="term" value="F:ribosome binding"/>
    <property type="evidence" value="ECO:0007669"/>
    <property type="project" value="InterPro"/>
</dbReference>
<dbReference type="GO" id="GO:0030544">
    <property type="term" value="F:Hsp70 protein binding"/>
    <property type="evidence" value="ECO:0007669"/>
    <property type="project" value="InterPro"/>
</dbReference>
<keyword evidence="4" id="KW-1185">Reference proteome</keyword>
<organism evidence="3 4">
    <name type="scientific">Apostasia shenzhenica</name>
    <dbReference type="NCBI Taxonomy" id="1088818"/>
    <lineage>
        <taxon>Eukaryota</taxon>
        <taxon>Viridiplantae</taxon>
        <taxon>Streptophyta</taxon>
        <taxon>Embryophyta</taxon>
        <taxon>Tracheophyta</taxon>
        <taxon>Spermatophyta</taxon>
        <taxon>Magnoliopsida</taxon>
        <taxon>Liliopsida</taxon>
        <taxon>Asparagales</taxon>
        <taxon>Orchidaceae</taxon>
        <taxon>Apostasioideae</taxon>
        <taxon>Apostasia</taxon>
    </lineage>
</organism>
<dbReference type="Proteomes" id="UP000236161">
    <property type="component" value="Unassembled WGS sequence"/>
</dbReference>
<dbReference type="Pfam" id="PF23082">
    <property type="entry name" value="Myb_DNA-binding_2"/>
    <property type="match status" value="2"/>
</dbReference>